<dbReference type="AlphaFoldDB" id="A0AAX6I2J9"/>
<dbReference type="Proteomes" id="UP001140949">
    <property type="component" value="Unassembled WGS sequence"/>
</dbReference>
<comment type="subcellular location">
    <subcellularLocation>
        <location evidence="1">Membrane</location>
        <topology evidence="1">Single-pass membrane protein</topology>
    </subcellularLocation>
</comment>
<evidence type="ECO:0000313" key="14">
    <source>
        <dbReference type="Proteomes" id="UP001140949"/>
    </source>
</evidence>
<evidence type="ECO:0000256" key="2">
    <source>
        <dbReference type="ARBA" id="ARBA00010617"/>
    </source>
</evidence>
<keyword evidence="8 10" id="KW-0408">Iron</keyword>
<evidence type="ECO:0000256" key="9">
    <source>
        <dbReference type="ARBA" id="ARBA00023136"/>
    </source>
</evidence>
<sequence>MENNSIILFSLSALLLLALLLFRRPRNLPPSPPFRLPILGHLHLLSSSSSRQLPVHRTLAALADKYGPVLLLRFGSRPVLVVTSPSAAEECFTKNDIVFANRPHLLVGKYLGFDYSNLGSAPYGPLWRNLRRFSTLEIFSSARTAALSSLRMGEVRALLRELFSMSPSSDSCFRRVDMRMKLSDLTANMIMQMIAGKRYYGESGTVGAEEGERFRRMIKEMSYLSGAFNPEDWLPMMKWLGTMNQLKKRMVQLGREIDEVLQEMVDGRRRSQRLDNTTEDMEEKKTIIDVMLSLQEKDPYYTDILIKGTITVLFTAGTDTSARTMEWVLTMLLNHPEKLKKVRDEIDARVGHERLLVDSDLPNLPYLHNVIKETLRLFPAGPLLVPHESSAECTVAGYRIPRGTMLLVNAYAIHRDPKLWDEPTTFKPERFDGDREAMEFKNIPFGFGRRRCPGEVMGMRVMGLALGALIQCFEWERVGEEEVDLAEGKGMKLRKVVPLEAMYKPRQVMIDVLSKI</sequence>
<evidence type="ECO:0000256" key="10">
    <source>
        <dbReference type="PIRSR" id="PIRSR602401-1"/>
    </source>
</evidence>
<evidence type="ECO:0000256" key="8">
    <source>
        <dbReference type="ARBA" id="ARBA00023004"/>
    </source>
</evidence>
<dbReference type="Gene3D" id="1.10.630.10">
    <property type="entry name" value="Cytochrome P450"/>
    <property type="match status" value="1"/>
</dbReference>
<dbReference type="GO" id="GO:0020037">
    <property type="term" value="F:heme binding"/>
    <property type="evidence" value="ECO:0007669"/>
    <property type="project" value="InterPro"/>
</dbReference>
<evidence type="ECO:0000256" key="5">
    <source>
        <dbReference type="ARBA" id="ARBA00022723"/>
    </source>
</evidence>
<dbReference type="GO" id="GO:0016705">
    <property type="term" value="F:oxidoreductase activity, acting on paired donors, with incorporation or reduction of molecular oxygen"/>
    <property type="evidence" value="ECO:0007669"/>
    <property type="project" value="InterPro"/>
</dbReference>
<keyword evidence="3 10" id="KW-0349">Heme</keyword>
<dbReference type="PRINTS" id="PR00463">
    <property type="entry name" value="EP450I"/>
</dbReference>
<dbReference type="GO" id="GO:0016020">
    <property type="term" value="C:membrane"/>
    <property type="evidence" value="ECO:0007669"/>
    <property type="project" value="UniProtKB-SubCell"/>
</dbReference>
<evidence type="ECO:0000256" key="3">
    <source>
        <dbReference type="ARBA" id="ARBA00022617"/>
    </source>
</evidence>
<name>A0AAX6I2J9_IRIPA</name>
<dbReference type="InterPro" id="IPR001128">
    <property type="entry name" value="Cyt_P450"/>
</dbReference>
<dbReference type="GO" id="GO:0005506">
    <property type="term" value="F:iron ion binding"/>
    <property type="evidence" value="ECO:0007669"/>
    <property type="project" value="InterPro"/>
</dbReference>
<dbReference type="InterPro" id="IPR002401">
    <property type="entry name" value="Cyt_P450_E_grp-I"/>
</dbReference>
<keyword evidence="4" id="KW-0812">Transmembrane</keyword>
<feature type="signal peptide" evidence="12">
    <location>
        <begin position="1"/>
        <end position="22"/>
    </location>
</feature>
<keyword evidence="7 11" id="KW-0560">Oxidoreductase</keyword>
<proteinExistence type="inferred from homology"/>
<dbReference type="EMBL" id="JANAVB010005597">
    <property type="protein sequence ID" value="KAJ6847027.1"/>
    <property type="molecule type" value="Genomic_DNA"/>
</dbReference>
<gene>
    <name evidence="13" type="ORF">M6B38_284470</name>
</gene>
<dbReference type="PANTHER" id="PTHR47947">
    <property type="entry name" value="CYTOCHROME P450 82C3-RELATED"/>
    <property type="match status" value="1"/>
</dbReference>
<evidence type="ECO:0000256" key="1">
    <source>
        <dbReference type="ARBA" id="ARBA00004167"/>
    </source>
</evidence>
<dbReference type="InterPro" id="IPR017972">
    <property type="entry name" value="Cyt_P450_CS"/>
</dbReference>
<keyword evidence="9" id="KW-0472">Membrane</keyword>
<dbReference type="GO" id="GO:0004497">
    <property type="term" value="F:monooxygenase activity"/>
    <property type="evidence" value="ECO:0007669"/>
    <property type="project" value="UniProtKB-KW"/>
</dbReference>
<feature type="binding site" description="axial binding residue" evidence="10">
    <location>
        <position position="452"/>
    </location>
    <ligand>
        <name>heme</name>
        <dbReference type="ChEBI" id="CHEBI:30413"/>
    </ligand>
    <ligandPart>
        <name>Fe</name>
        <dbReference type="ChEBI" id="CHEBI:18248"/>
    </ligandPart>
</feature>
<dbReference type="FunFam" id="1.10.630.10:FF:000026">
    <property type="entry name" value="Cytochrome P450 82C4"/>
    <property type="match status" value="1"/>
</dbReference>
<keyword evidence="12" id="KW-0732">Signal</keyword>
<dbReference type="SUPFAM" id="SSF48264">
    <property type="entry name" value="Cytochrome P450"/>
    <property type="match status" value="1"/>
</dbReference>
<dbReference type="PANTHER" id="PTHR47947:SF62">
    <property type="entry name" value="CYTOCHROME P450, FAMILY 81, SUBFAMILY D, POLYPEPTIDE 5"/>
    <property type="match status" value="1"/>
</dbReference>
<dbReference type="PRINTS" id="PR00385">
    <property type="entry name" value="P450"/>
</dbReference>
<evidence type="ECO:0000256" key="4">
    <source>
        <dbReference type="ARBA" id="ARBA00022692"/>
    </source>
</evidence>
<reference evidence="13" key="1">
    <citation type="journal article" date="2023" name="GigaByte">
        <title>Genome assembly of the bearded iris, Iris pallida Lam.</title>
        <authorList>
            <person name="Bruccoleri R.E."/>
            <person name="Oakeley E.J."/>
            <person name="Faust A.M.E."/>
            <person name="Altorfer M."/>
            <person name="Dessus-Babus S."/>
            <person name="Burckhardt D."/>
            <person name="Oertli M."/>
            <person name="Naumann U."/>
            <person name="Petersen F."/>
            <person name="Wong J."/>
        </authorList>
    </citation>
    <scope>NUCLEOTIDE SEQUENCE</scope>
    <source>
        <strain evidence="13">GSM-AAB239-AS_SAM_17_03QT</strain>
    </source>
</reference>
<organism evidence="13 14">
    <name type="scientific">Iris pallida</name>
    <name type="common">Sweet iris</name>
    <dbReference type="NCBI Taxonomy" id="29817"/>
    <lineage>
        <taxon>Eukaryota</taxon>
        <taxon>Viridiplantae</taxon>
        <taxon>Streptophyta</taxon>
        <taxon>Embryophyta</taxon>
        <taxon>Tracheophyta</taxon>
        <taxon>Spermatophyta</taxon>
        <taxon>Magnoliopsida</taxon>
        <taxon>Liliopsida</taxon>
        <taxon>Asparagales</taxon>
        <taxon>Iridaceae</taxon>
        <taxon>Iridoideae</taxon>
        <taxon>Irideae</taxon>
        <taxon>Iris</taxon>
    </lineage>
</organism>
<dbReference type="Pfam" id="PF00067">
    <property type="entry name" value="p450"/>
    <property type="match status" value="1"/>
</dbReference>
<dbReference type="PROSITE" id="PS00086">
    <property type="entry name" value="CYTOCHROME_P450"/>
    <property type="match status" value="1"/>
</dbReference>
<evidence type="ECO:0000256" key="6">
    <source>
        <dbReference type="ARBA" id="ARBA00022989"/>
    </source>
</evidence>
<keyword evidence="14" id="KW-1185">Reference proteome</keyword>
<evidence type="ECO:0000256" key="11">
    <source>
        <dbReference type="RuleBase" id="RU000461"/>
    </source>
</evidence>
<reference evidence="13" key="2">
    <citation type="submission" date="2023-04" db="EMBL/GenBank/DDBJ databases">
        <authorList>
            <person name="Bruccoleri R.E."/>
            <person name="Oakeley E.J."/>
            <person name="Faust A.-M."/>
            <person name="Dessus-Babus S."/>
            <person name="Altorfer M."/>
            <person name="Burckhardt D."/>
            <person name="Oertli M."/>
            <person name="Naumann U."/>
            <person name="Petersen F."/>
            <person name="Wong J."/>
        </authorList>
    </citation>
    <scope>NUCLEOTIDE SEQUENCE</scope>
    <source>
        <strain evidence="13">GSM-AAB239-AS_SAM_17_03QT</strain>
        <tissue evidence="13">Leaf</tissue>
    </source>
</reference>
<protein>
    <submittedName>
        <fullName evidence="13">Isoflavone 3'-hydroxylase</fullName>
    </submittedName>
</protein>
<comment type="cofactor">
    <cofactor evidence="10">
        <name>heme</name>
        <dbReference type="ChEBI" id="CHEBI:30413"/>
    </cofactor>
</comment>
<comment type="caution">
    <text evidence="13">The sequence shown here is derived from an EMBL/GenBank/DDBJ whole genome shotgun (WGS) entry which is preliminary data.</text>
</comment>
<keyword evidence="5 10" id="KW-0479">Metal-binding</keyword>
<dbReference type="InterPro" id="IPR050651">
    <property type="entry name" value="Plant_Cytochrome_P450_Monoox"/>
</dbReference>
<dbReference type="CDD" id="cd20653">
    <property type="entry name" value="CYP81"/>
    <property type="match status" value="1"/>
</dbReference>
<evidence type="ECO:0000313" key="13">
    <source>
        <dbReference type="EMBL" id="KAJ6847027.1"/>
    </source>
</evidence>
<keyword evidence="11" id="KW-0503">Monooxygenase</keyword>
<dbReference type="InterPro" id="IPR036396">
    <property type="entry name" value="Cyt_P450_sf"/>
</dbReference>
<comment type="similarity">
    <text evidence="2 11">Belongs to the cytochrome P450 family.</text>
</comment>
<accession>A0AAX6I2J9</accession>
<evidence type="ECO:0000256" key="7">
    <source>
        <dbReference type="ARBA" id="ARBA00023002"/>
    </source>
</evidence>
<keyword evidence="6" id="KW-1133">Transmembrane helix</keyword>
<evidence type="ECO:0000256" key="12">
    <source>
        <dbReference type="SAM" id="SignalP"/>
    </source>
</evidence>
<feature type="chain" id="PRO_5044016615" evidence="12">
    <location>
        <begin position="23"/>
        <end position="516"/>
    </location>
</feature>